<sequence length="435" mass="48596">MDPLQGLFGFHENTSVTTLPAYTRLPPQPPPFQLTEHVFHLPSKSTNSKPWATLKLLSGARDPKSLPTFVEGDRITGSLDINLDESGDSHIQCVKVLIRGELAIGQDNSAEDNVTFLETSHVLWTKEKDKRRPTTPNSSSRLSGEQHWKFAVLIPKTVDLPSSAASSSIMETYRLPQTFLERYTHASIRYDLIVHIARSKFRVDSNLQTTFVYIPATCPPPPSLLRGIAYAENTGQLLGPEIDPEGWVTLRPFHVHAHGEKIRCLLSLAKPLSYTRGSLLPFHISLFSSHSEKLNVNDIVDIRLRRLVNFRKPVIRGEINLFTTELFDNTRGKVEDVARGRWWDGGGGDEYEHGLVGPAGAHEWAAGSQSYQGEMQLPKSLKPSTRISHFSIEYFIIVLPKAPPVTEVTPTLEQHVEVTTMFARGPKPRSFAPST</sequence>
<dbReference type="Proteomes" id="UP000054988">
    <property type="component" value="Unassembled WGS sequence"/>
</dbReference>
<dbReference type="InterPro" id="IPR011021">
    <property type="entry name" value="Arrestin-like_N"/>
</dbReference>
<evidence type="ECO:0000259" key="1">
    <source>
        <dbReference type="Pfam" id="PF00339"/>
    </source>
</evidence>
<accession>A0A0W0FRP2</accession>
<dbReference type="EMBL" id="LATX01001717">
    <property type="protein sequence ID" value="KTB38933.1"/>
    <property type="molecule type" value="Genomic_DNA"/>
</dbReference>
<evidence type="ECO:0000313" key="3">
    <source>
        <dbReference type="Proteomes" id="UP000054988"/>
    </source>
</evidence>
<organism evidence="2 3">
    <name type="scientific">Moniliophthora roreri</name>
    <name type="common">Frosty pod rot fungus</name>
    <name type="synonym">Monilia roreri</name>
    <dbReference type="NCBI Taxonomy" id="221103"/>
    <lineage>
        <taxon>Eukaryota</taxon>
        <taxon>Fungi</taxon>
        <taxon>Dikarya</taxon>
        <taxon>Basidiomycota</taxon>
        <taxon>Agaricomycotina</taxon>
        <taxon>Agaricomycetes</taxon>
        <taxon>Agaricomycetidae</taxon>
        <taxon>Agaricales</taxon>
        <taxon>Marasmiineae</taxon>
        <taxon>Marasmiaceae</taxon>
        <taxon>Moniliophthora</taxon>
    </lineage>
</organism>
<feature type="domain" description="Arrestin-like N-terminal" evidence="1">
    <location>
        <begin position="66"/>
        <end position="213"/>
    </location>
</feature>
<name>A0A0W0FRP2_MONRR</name>
<reference evidence="2 3" key="1">
    <citation type="submission" date="2015-12" db="EMBL/GenBank/DDBJ databases">
        <title>Draft genome sequence of Moniliophthora roreri, the causal agent of frosty pod rot of cacao.</title>
        <authorList>
            <person name="Aime M.C."/>
            <person name="Diaz-Valderrama J.R."/>
            <person name="Kijpornyongpan T."/>
            <person name="Phillips-Mora W."/>
        </authorList>
    </citation>
    <scope>NUCLEOTIDE SEQUENCE [LARGE SCALE GENOMIC DNA]</scope>
    <source>
        <strain evidence="2 3">MCA 2952</strain>
    </source>
</reference>
<dbReference type="AlphaFoldDB" id="A0A0W0FRP2"/>
<dbReference type="eggNOG" id="ENOG502SMYY">
    <property type="taxonomic scope" value="Eukaryota"/>
</dbReference>
<dbReference type="InterPro" id="IPR014752">
    <property type="entry name" value="Arrestin-like_C"/>
</dbReference>
<dbReference type="Gene3D" id="2.60.40.640">
    <property type="match status" value="1"/>
</dbReference>
<comment type="caution">
    <text evidence="2">The sequence shown here is derived from an EMBL/GenBank/DDBJ whole genome shotgun (WGS) entry which is preliminary data.</text>
</comment>
<evidence type="ECO:0000313" key="2">
    <source>
        <dbReference type="EMBL" id="KTB38933.1"/>
    </source>
</evidence>
<protein>
    <recommendedName>
        <fullName evidence="1">Arrestin-like N-terminal domain-containing protein</fullName>
    </recommendedName>
</protein>
<dbReference type="Pfam" id="PF00339">
    <property type="entry name" value="Arrestin_N"/>
    <property type="match status" value="1"/>
</dbReference>
<proteinExistence type="predicted"/>
<gene>
    <name evidence="2" type="ORF">WG66_8500</name>
</gene>